<evidence type="ECO:0000313" key="2">
    <source>
        <dbReference type="Proteomes" id="UP000828390"/>
    </source>
</evidence>
<dbReference type="EMBL" id="JAIWYP010000011">
    <property type="protein sequence ID" value="KAH3739485.1"/>
    <property type="molecule type" value="Genomic_DNA"/>
</dbReference>
<organism evidence="1 2">
    <name type="scientific">Dreissena polymorpha</name>
    <name type="common">Zebra mussel</name>
    <name type="synonym">Mytilus polymorpha</name>
    <dbReference type="NCBI Taxonomy" id="45954"/>
    <lineage>
        <taxon>Eukaryota</taxon>
        <taxon>Metazoa</taxon>
        <taxon>Spiralia</taxon>
        <taxon>Lophotrochozoa</taxon>
        <taxon>Mollusca</taxon>
        <taxon>Bivalvia</taxon>
        <taxon>Autobranchia</taxon>
        <taxon>Heteroconchia</taxon>
        <taxon>Euheterodonta</taxon>
        <taxon>Imparidentia</taxon>
        <taxon>Neoheterodontei</taxon>
        <taxon>Myida</taxon>
        <taxon>Dreissenoidea</taxon>
        <taxon>Dreissenidae</taxon>
        <taxon>Dreissena</taxon>
    </lineage>
</organism>
<comment type="caution">
    <text evidence="1">The sequence shown here is derived from an EMBL/GenBank/DDBJ whole genome shotgun (WGS) entry which is preliminary data.</text>
</comment>
<name>A0A9D4D6A4_DREPO</name>
<reference evidence="1" key="1">
    <citation type="journal article" date="2019" name="bioRxiv">
        <title>The Genome of the Zebra Mussel, Dreissena polymorpha: A Resource for Invasive Species Research.</title>
        <authorList>
            <person name="McCartney M.A."/>
            <person name="Auch B."/>
            <person name="Kono T."/>
            <person name="Mallez S."/>
            <person name="Zhang Y."/>
            <person name="Obille A."/>
            <person name="Becker A."/>
            <person name="Abrahante J.E."/>
            <person name="Garbe J."/>
            <person name="Badalamenti J.P."/>
            <person name="Herman A."/>
            <person name="Mangelson H."/>
            <person name="Liachko I."/>
            <person name="Sullivan S."/>
            <person name="Sone E.D."/>
            <person name="Koren S."/>
            <person name="Silverstein K.A.T."/>
            <person name="Beckman K.B."/>
            <person name="Gohl D.M."/>
        </authorList>
    </citation>
    <scope>NUCLEOTIDE SEQUENCE</scope>
    <source>
        <strain evidence="1">Duluth1</strain>
        <tissue evidence="1">Whole animal</tissue>
    </source>
</reference>
<keyword evidence="2" id="KW-1185">Reference proteome</keyword>
<sequence length="63" mass="6837">MSSSWIGSCVEWGQSPAMCLHLLSSCVVRISSSSYLSQVSNSFQWISLNFLLCPRASACSDTS</sequence>
<protein>
    <submittedName>
        <fullName evidence="1">Uncharacterized protein</fullName>
    </submittedName>
</protein>
<dbReference type="Proteomes" id="UP000828390">
    <property type="component" value="Unassembled WGS sequence"/>
</dbReference>
<evidence type="ECO:0000313" key="1">
    <source>
        <dbReference type="EMBL" id="KAH3739485.1"/>
    </source>
</evidence>
<dbReference type="AlphaFoldDB" id="A0A9D4D6A4"/>
<proteinExistence type="predicted"/>
<accession>A0A9D4D6A4</accession>
<gene>
    <name evidence="1" type="ORF">DPMN_046137</name>
</gene>
<reference evidence="1" key="2">
    <citation type="submission" date="2020-11" db="EMBL/GenBank/DDBJ databases">
        <authorList>
            <person name="McCartney M.A."/>
            <person name="Auch B."/>
            <person name="Kono T."/>
            <person name="Mallez S."/>
            <person name="Becker A."/>
            <person name="Gohl D.M."/>
            <person name="Silverstein K.A.T."/>
            <person name="Koren S."/>
            <person name="Bechman K.B."/>
            <person name="Herman A."/>
            <person name="Abrahante J.E."/>
            <person name="Garbe J."/>
        </authorList>
    </citation>
    <scope>NUCLEOTIDE SEQUENCE</scope>
    <source>
        <strain evidence="1">Duluth1</strain>
        <tissue evidence="1">Whole animal</tissue>
    </source>
</reference>